<dbReference type="AlphaFoldDB" id="A0A9P8I3A2"/>
<protein>
    <submittedName>
        <fullName evidence="2">Uncharacterized protein</fullName>
    </submittedName>
</protein>
<keyword evidence="3" id="KW-1185">Reference proteome</keyword>
<evidence type="ECO:0000313" key="2">
    <source>
        <dbReference type="EMBL" id="KAH0538087.1"/>
    </source>
</evidence>
<sequence length="547" mass="59655">MFAAIVGRALKSICLWRLQEGEYIGLLDALLGSTTFTNTITTQVSLRSLHFVGVLLVLLWALSPIGGQASLRVLSFEPHPITNSATLQYMDTNSSYEAYMAADTGSQLSPVDALFLSALAAPPTTKASSSDTWGNLKIPMLETIPGYSEKRAQTWLSVDAGNTNSTLTYSSLLGVPIANIPSRGNTTFNLETSYWVLNCSPLEPVDSYADMNNLLNNTGSTVPDWVASWGGINSTTLEVTPSGEFRCNAIDPQMPPRTIQYVSYDSYLGFGSNPGTKATCTVRTSYVELSVSCRGWDCNVGKIRQSTLPHQPTWYTGLDNCNGYGPTPAFSWYAAYFARIIAGVHGAEPTALQLYFINPANPFNISAIYSMPPLYSVGSQSFAISLAQLLNTYWIASVGTEALVLGHPANFTALSFLALKATRFLHTTATITVNEEVMVCHWGWLIALLIATFAMFLAAVAKLVIDLQIWIPTLSMNISTIARNNPCFTLPHSGSALSDSKRSRLLRDMKARFGDVAPGDQVGYLMAGDCYEDGGHVLRFQKNRYYR</sequence>
<name>A0A9P8I3A2_9PEZI</name>
<dbReference type="Proteomes" id="UP000698800">
    <property type="component" value="Unassembled WGS sequence"/>
</dbReference>
<keyword evidence="1" id="KW-0472">Membrane</keyword>
<keyword evidence="1" id="KW-0812">Transmembrane</keyword>
<proteinExistence type="predicted"/>
<dbReference type="EMBL" id="JAGHQL010000123">
    <property type="protein sequence ID" value="KAH0538087.1"/>
    <property type="molecule type" value="Genomic_DNA"/>
</dbReference>
<evidence type="ECO:0000256" key="1">
    <source>
        <dbReference type="SAM" id="Phobius"/>
    </source>
</evidence>
<accession>A0A9P8I3A2</accession>
<organism evidence="2 3">
    <name type="scientific">Glutinoglossum americanum</name>
    <dbReference type="NCBI Taxonomy" id="1670608"/>
    <lineage>
        <taxon>Eukaryota</taxon>
        <taxon>Fungi</taxon>
        <taxon>Dikarya</taxon>
        <taxon>Ascomycota</taxon>
        <taxon>Pezizomycotina</taxon>
        <taxon>Geoglossomycetes</taxon>
        <taxon>Geoglossales</taxon>
        <taxon>Geoglossaceae</taxon>
        <taxon>Glutinoglossum</taxon>
    </lineage>
</organism>
<reference evidence="2" key="1">
    <citation type="submission" date="2021-03" db="EMBL/GenBank/DDBJ databases">
        <title>Comparative genomics and phylogenomic investigation of the class Geoglossomycetes provide insights into ecological specialization and systematics.</title>
        <authorList>
            <person name="Melie T."/>
            <person name="Pirro S."/>
            <person name="Miller A.N."/>
            <person name="Quandt A."/>
        </authorList>
    </citation>
    <scope>NUCLEOTIDE SEQUENCE</scope>
    <source>
        <strain evidence="2">GBOQ0MN5Z8</strain>
    </source>
</reference>
<keyword evidence="1" id="KW-1133">Transmembrane helix</keyword>
<comment type="caution">
    <text evidence="2">The sequence shown here is derived from an EMBL/GenBank/DDBJ whole genome shotgun (WGS) entry which is preliminary data.</text>
</comment>
<evidence type="ECO:0000313" key="3">
    <source>
        <dbReference type="Proteomes" id="UP000698800"/>
    </source>
</evidence>
<dbReference type="OrthoDB" id="3692311at2759"/>
<gene>
    <name evidence="2" type="ORF">FGG08_005299</name>
</gene>
<feature type="transmembrane region" description="Helical" evidence="1">
    <location>
        <begin position="442"/>
        <end position="465"/>
    </location>
</feature>